<evidence type="ECO:0000313" key="2">
    <source>
        <dbReference type="Proteomes" id="UP000186777"/>
    </source>
</evidence>
<sequence>MMHSAKGSISLPCLLAALLLALSAQLCLLYAVNGYEAEKDFLRGQQLRLLCGSVLQAIGQKPQPAGTQLCYEGELQPGNEPVKVTSESSYSSDGQIDYLKVSAVAANHVGAVQRLHRLRVSFSPEMRKLAAKSVLAGRSLTGGEYLQQAALYTSIEEVRLPQISFLQNKCAASLNKRTTEENGLSARFYYLRSNTSLSLGSKGLQGATLIANKLSINTAPGSYYPDRIVLISEEGDITLGDGTKMAQALLLAKGTVTIGAGCQLNGFVLADKVVLRGTADLTPDTGAVEPMLTPAFNKP</sequence>
<dbReference type="AlphaFoldDB" id="A0A1Q6RAN8"/>
<evidence type="ECO:0000313" key="1">
    <source>
        <dbReference type="EMBL" id="OLA39434.1"/>
    </source>
</evidence>
<proteinExistence type="predicted"/>
<name>A0A1Q6RAN8_9FIRM</name>
<dbReference type="RefSeq" id="WP_303679116.1">
    <property type="nucleotide sequence ID" value="NZ_DBEZXK010000097.1"/>
</dbReference>
<dbReference type="EMBL" id="MNTG01000001">
    <property type="protein sequence ID" value="OLA39434.1"/>
    <property type="molecule type" value="Genomic_DNA"/>
</dbReference>
<organism evidence="1 2">
    <name type="scientific">Phascolarctobacterium succinatutens</name>
    <dbReference type="NCBI Taxonomy" id="626940"/>
    <lineage>
        <taxon>Bacteria</taxon>
        <taxon>Bacillati</taxon>
        <taxon>Bacillota</taxon>
        <taxon>Negativicutes</taxon>
        <taxon>Acidaminococcales</taxon>
        <taxon>Acidaminococcaceae</taxon>
        <taxon>Phascolarctobacterium</taxon>
    </lineage>
</organism>
<comment type="caution">
    <text evidence="1">The sequence shown here is derived from an EMBL/GenBank/DDBJ whole genome shotgun (WGS) entry which is preliminary data.</text>
</comment>
<protein>
    <submittedName>
        <fullName evidence="1">Uncharacterized protein</fullName>
    </submittedName>
</protein>
<gene>
    <name evidence="1" type="ORF">BHW43_00635</name>
</gene>
<reference evidence="1 2" key="1">
    <citation type="journal article" date="2016" name="Nat. Biotechnol.">
        <title>Measurement of bacterial replication rates in microbial communities.</title>
        <authorList>
            <person name="Brown C.T."/>
            <person name="Olm M.R."/>
            <person name="Thomas B.C."/>
            <person name="Banfield J.F."/>
        </authorList>
    </citation>
    <scope>NUCLEOTIDE SEQUENCE [LARGE SCALE GENOMIC DNA]</scope>
    <source>
        <strain evidence="1">46_33</strain>
    </source>
</reference>
<accession>A0A1Q6RAN8</accession>
<dbReference type="STRING" id="626940.BHW43_00635"/>
<dbReference type="Proteomes" id="UP000186777">
    <property type="component" value="Unassembled WGS sequence"/>
</dbReference>